<dbReference type="Proteomes" id="UP000596660">
    <property type="component" value="Unplaced"/>
</dbReference>
<dbReference type="Gramene" id="AUR62037047-RA">
    <property type="protein sequence ID" value="AUR62037047-RA:cds"/>
    <property type="gene ID" value="AUR62037047"/>
</dbReference>
<reference evidence="3" key="2">
    <citation type="submission" date="2021-03" db="UniProtKB">
        <authorList>
            <consortium name="EnsemblPlants"/>
        </authorList>
    </citation>
    <scope>IDENTIFICATION</scope>
</reference>
<proteinExistence type="predicted"/>
<dbReference type="EnsemblPlants" id="AUR62037047-RA">
    <property type="protein sequence ID" value="AUR62037047-RA:cds"/>
    <property type="gene ID" value="AUR62037047"/>
</dbReference>
<dbReference type="AlphaFoldDB" id="A0A803MXW7"/>
<evidence type="ECO:0000313" key="3">
    <source>
        <dbReference type="EnsemblPlants" id="AUR62037047-RA:cds"/>
    </source>
</evidence>
<keyword evidence="1" id="KW-0560">Oxidoreductase</keyword>
<dbReference type="GO" id="GO:0016491">
    <property type="term" value="F:oxidoreductase activity"/>
    <property type="evidence" value="ECO:0007669"/>
    <property type="project" value="UniProtKB-KW"/>
</dbReference>
<evidence type="ECO:0000256" key="2">
    <source>
        <dbReference type="ARBA" id="ARBA00023027"/>
    </source>
</evidence>
<organism evidence="3 4">
    <name type="scientific">Chenopodium quinoa</name>
    <name type="common">Quinoa</name>
    <dbReference type="NCBI Taxonomy" id="63459"/>
    <lineage>
        <taxon>Eukaryota</taxon>
        <taxon>Viridiplantae</taxon>
        <taxon>Streptophyta</taxon>
        <taxon>Embryophyta</taxon>
        <taxon>Tracheophyta</taxon>
        <taxon>Spermatophyta</taxon>
        <taxon>Magnoliopsida</taxon>
        <taxon>eudicotyledons</taxon>
        <taxon>Gunneridae</taxon>
        <taxon>Pentapetalae</taxon>
        <taxon>Caryophyllales</taxon>
        <taxon>Chenopodiaceae</taxon>
        <taxon>Chenopodioideae</taxon>
        <taxon>Atripliceae</taxon>
        <taxon>Chenopodium</taxon>
    </lineage>
</organism>
<dbReference type="PANTHER" id="PTHR13871">
    <property type="entry name" value="THIOREDOXIN"/>
    <property type="match status" value="1"/>
</dbReference>
<accession>A0A803MXW7</accession>
<dbReference type="PANTHER" id="PTHR13871:SF96">
    <property type="entry name" value="THIOREDOXIN DOMAIN-CONTAINING PROTEIN"/>
    <property type="match status" value="1"/>
</dbReference>
<keyword evidence="4" id="KW-1185">Reference proteome</keyword>
<dbReference type="Gene3D" id="3.40.30.10">
    <property type="entry name" value="Glutaredoxin"/>
    <property type="match status" value="1"/>
</dbReference>
<reference evidence="3" key="1">
    <citation type="journal article" date="2017" name="Nature">
        <title>The genome of Chenopodium quinoa.</title>
        <authorList>
            <person name="Jarvis D.E."/>
            <person name="Ho Y.S."/>
            <person name="Lightfoot D.J."/>
            <person name="Schmoeckel S.M."/>
            <person name="Li B."/>
            <person name="Borm T.J.A."/>
            <person name="Ohyanagi H."/>
            <person name="Mineta K."/>
            <person name="Michell C.T."/>
            <person name="Saber N."/>
            <person name="Kharbatia N.M."/>
            <person name="Rupper R.R."/>
            <person name="Sharp A.R."/>
            <person name="Dally N."/>
            <person name="Boughton B.A."/>
            <person name="Woo Y.H."/>
            <person name="Gao G."/>
            <person name="Schijlen E.G.W.M."/>
            <person name="Guo X."/>
            <person name="Momin A.A."/>
            <person name="Negrao S."/>
            <person name="Al-Babili S."/>
            <person name="Gehring C."/>
            <person name="Roessner U."/>
            <person name="Jung C."/>
            <person name="Murphy K."/>
            <person name="Arold S.T."/>
            <person name="Gojobori T."/>
            <person name="van der Linden C.G."/>
            <person name="van Loo E.N."/>
            <person name="Jellen E.N."/>
            <person name="Maughan P.J."/>
            <person name="Tester M."/>
        </authorList>
    </citation>
    <scope>NUCLEOTIDE SEQUENCE [LARGE SCALE GENOMIC DNA]</scope>
    <source>
        <strain evidence="3">cv. PI 614886</strain>
    </source>
</reference>
<protein>
    <submittedName>
        <fullName evidence="3">Uncharacterized protein</fullName>
    </submittedName>
</protein>
<keyword evidence="2" id="KW-0520">NAD</keyword>
<name>A0A803MXW7_CHEQI</name>
<sequence length="673" mass="78204">MDAMMLIPKKKFRKQRVLVPCKKKNNCEYLKEYEEELKKLGCEKMFVEECKKRGHDDMAIEELKKRGCEEMYLKKEKIRELKVLNMDIDTLKLSFIPNDPRVPLANKLENFIFDECRRSSFQFNTGYDIHIGNYVNINSLLFSCPSKDYLIRKNGRKVFAASLEGKYIMVCCCFLPICWKSDVWQAVLACFEMYSKLNGDFEMVIVAKMRRGWTYDESAFNQFFDAFPSSCLAVPFHAQSRHNLICKSLRINKYAMNKNLLVDPNGRVLECKSPLSRSNFEFVPLYGSDPTPFPSLSRKFELVNQPLRMFDPIPTDAWKKLTTPTFLEDLLCCNTTDFVFRKVSLGNGAFSEVKVSISELKSKFAGLYIYNTGRVLPLLRDIMEASRQSNKDELEIIVVYIPTDCNHDLRLYPEFFSRALAKRNISWWVAPFNNTATIMLTHFFSEEDRVIIVGPNGLSADPRGAELMQIYGMYAYPFTFDCVVQKTVKELRKVTLENFIKFLEIQGYPPLNGKKVLFYFDWPERVFTEIYSACEHFSRCEDVCIIKVSFRSEESLKQKVKRNGLKDPDDKTFELNWHTESADKSSVFFHRFFNCSFRTIVAFGKKGKICSVCADRLSSSSSAGAKAKVKGNLFEEVLSILNRDVRLYNIDELSNFNEDAMQEMQKLRETMLW</sequence>
<evidence type="ECO:0000313" key="4">
    <source>
        <dbReference type="Proteomes" id="UP000596660"/>
    </source>
</evidence>
<dbReference type="InterPro" id="IPR052259">
    <property type="entry name" value="Nucleoredoxin-like"/>
</dbReference>
<evidence type="ECO:0000256" key="1">
    <source>
        <dbReference type="ARBA" id="ARBA00023002"/>
    </source>
</evidence>